<name>A0A143PVZ6_LUTPR</name>
<protein>
    <submittedName>
        <fullName evidence="1">Uncharacterized protein</fullName>
    </submittedName>
</protein>
<reference evidence="2" key="2">
    <citation type="submission" date="2016-04" db="EMBL/GenBank/DDBJ databases">
        <title>First Complete Genome Sequence of a Subdivision 6 Acidobacterium.</title>
        <authorList>
            <person name="Huang S."/>
            <person name="Vieira S."/>
            <person name="Bunk B."/>
            <person name="Riedel T."/>
            <person name="Sproeer C."/>
            <person name="Overmann J."/>
        </authorList>
    </citation>
    <scope>NUCLEOTIDE SEQUENCE [LARGE SCALE GENOMIC DNA]</scope>
    <source>
        <strain evidence="2">DSM 100886 HEG_-6_39</strain>
    </source>
</reference>
<dbReference type="Proteomes" id="UP000076079">
    <property type="component" value="Chromosome"/>
</dbReference>
<organism evidence="1 2">
    <name type="scientific">Luteitalea pratensis</name>
    <dbReference type="NCBI Taxonomy" id="1855912"/>
    <lineage>
        <taxon>Bacteria</taxon>
        <taxon>Pseudomonadati</taxon>
        <taxon>Acidobacteriota</taxon>
        <taxon>Vicinamibacteria</taxon>
        <taxon>Vicinamibacterales</taxon>
        <taxon>Vicinamibacteraceae</taxon>
        <taxon>Luteitalea</taxon>
    </lineage>
</organism>
<proteinExistence type="predicted"/>
<dbReference type="AlphaFoldDB" id="A0A143PVZ6"/>
<dbReference type="EMBL" id="CP015136">
    <property type="protein sequence ID" value="AMY12551.1"/>
    <property type="molecule type" value="Genomic_DNA"/>
</dbReference>
<accession>A0A143PVZ6</accession>
<dbReference type="RefSeq" id="WP_110173999.1">
    <property type="nucleotide sequence ID" value="NZ_CP015136.1"/>
</dbReference>
<evidence type="ECO:0000313" key="1">
    <source>
        <dbReference type="EMBL" id="AMY12551.1"/>
    </source>
</evidence>
<keyword evidence="2" id="KW-1185">Reference proteome</keyword>
<reference evidence="1 2" key="1">
    <citation type="journal article" date="2016" name="Genome Announc.">
        <title>First Complete Genome Sequence of a Subdivision 6 Acidobacterium Strain.</title>
        <authorList>
            <person name="Huang S."/>
            <person name="Vieira S."/>
            <person name="Bunk B."/>
            <person name="Riedel T."/>
            <person name="Sproer C."/>
            <person name="Overmann J."/>
        </authorList>
    </citation>
    <scope>NUCLEOTIDE SEQUENCE [LARGE SCALE GENOMIC DNA]</scope>
    <source>
        <strain evidence="2">DSM 100886 HEG_-6_39</strain>
    </source>
</reference>
<sequence length="195" mass="21025">MSVIARASLVEYFKDQLEGALAQQRVPVHADTAHYVVQLLADTMRHDRHGRAAALLDPRPLALRLAAAMDDRCPAPGQALRDVADAALLLGGYFSSAASSARSVPATYYHRVGGFAYGALGQESQALAPIFKDLAARFAQYADALGEVGQRAEMQSPAGLVRALESWQRSGSRVTERLLVERGVVLARGRSVRLQ</sequence>
<evidence type="ECO:0000313" key="2">
    <source>
        <dbReference type="Proteomes" id="UP000076079"/>
    </source>
</evidence>
<dbReference type="KEGG" id="abac:LuPra_05828"/>
<gene>
    <name evidence="1" type="ORF">LuPra_05828</name>
</gene>